<name>A0A3N2CTW4_9ACTN</name>
<dbReference type="Proteomes" id="UP000281738">
    <property type="component" value="Unassembled WGS sequence"/>
</dbReference>
<organism evidence="1 2">
    <name type="scientific">Nocardioides aurantiacus</name>
    <dbReference type="NCBI Taxonomy" id="86796"/>
    <lineage>
        <taxon>Bacteria</taxon>
        <taxon>Bacillati</taxon>
        <taxon>Actinomycetota</taxon>
        <taxon>Actinomycetes</taxon>
        <taxon>Propionibacteriales</taxon>
        <taxon>Nocardioidaceae</taxon>
        <taxon>Nocardioides</taxon>
    </lineage>
</organism>
<reference evidence="1 2" key="1">
    <citation type="submission" date="2018-11" db="EMBL/GenBank/DDBJ databases">
        <title>Sequencing the genomes of 1000 actinobacteria strains.</title>
        <authorList>
            <person name="Klenk H.-P."/>
        </authorList>
    </citation>
    <scope>NUCLEOTIDE SEQUENCE [LARGE SCALE GENOMIC DNA]</scope>
    <source>
        <strain evidence="1 2">DSM 12652</strain>
    </source>
</reference>
<dbReference type="AlphaFoldDB" id="A0A3N2CTW4"/>
<evidence type="ECO:0000313" key="1">
    <source>
        <dbReference type="EMBL" id="ROR90983.1"/>
    </source>
</evidence>
<proteinExistence type="predicted"/>
<sequence>MTLTLTPLPANVSARSLLPNTDPATGIVTATGRPTRHAWAIGQTILAAMGIRLDLTGSGRRHGQNLELLQAWLDAYRVRVLVIRHATNIHDYNLLNDLVHVTAATGTDLALTCDDTGGSQLADWVDLRGGSIDPDFAPLQARLAAVTRPSLGPGVDNAADTLGTGQPDDSDADFPVFLPRVDFYAFRARCRDLLTPAQHQQVDDHYRTVFKAVADDPFATNEEATTRFSELVAATSHVGKALVTARAAQAAMFTHGILFKVNLDYFLNAINDVENRRLTPAEVRALRAYRTPWRAAAVILRDADLTRDHVTALTVAHVTPDGDLTGVRHAPMHPGARVYLRAQRTFRLIQGAEPGSPLLTESNRSIVQAQRRAAVDLNLPNVKNHEPSNTTRSDRWQQNLGVALLPLRTAHIPDPATTKTGAPQ</sequence>
<gene>
    <name evidence="1" type="ORF">EDD33_1840</name>
</gene>
<dbReference type="RefSeq" id="WP_123390277.1">
    <property type="nucleotide sequence ID" value="NZ_RKHO01000001.1"/>
</dbReference>
<comment type="caution">
    <text evidence="1">The sequence shown here is derived from an EMBL/GenBank/DDBJ whole genome shotgun (WGS) entry which is preliminary data.</text>
</comment>
<accession>A0A3N2CTW4</accession>
<keyword evidence="2" id="KW-1185">Reference proteome</keyword>
<dbReference type="EMBL" id="RKHO01000001">
    <property type="protein sequence ID" value="ROR90983.1"/>
    <property type="molecule type" value="Genomic_DNA"/>
</dbReference>
<protein>
    <submittedName>
        <fullName evidence="1">YD repeat-containing protein</fullName>
    </submittedName>
</protein>
<evidence type="ECO:0000313" key="2">
    <source>
        <dbReference type="Proteomes" id="UP000281738"/>
    </source>
</evidence>
<dbReference type="OrthoDB" id="5185156at2"/>